<organism evidence="1 2">
    <name type="scientific">Temnothorax longispinosus</name>
    <dbReference type="NCBI Taxonomy" id="300112"/>
    <lineage>
        <taxon>Eukaryota</taxon>
        <taxon>Metazoa</taxon>
        <taxon>Ecdysozoa</taxon>
        <taxon>Arthropoda</taxon>
        <taxon>Hexapoda</taxon>
        <taxon>Insecta</taxon>
        <taxon>Pterygota</taxon>
        <taxon>Neoptera</taxon>
        <taxon>Endopterygota</taxon>
        <taxon>Hymenoptera</taxon>
        <taxon>Apocrita</taxon>
        <taxon>Aculeata</taxon>
        <taxon>Formicoidea</taxon>
        <taxon>Formicidae</taxon>
        <taxon>Myrmicinae</taxon>
        <taxon>Temnothorax</taxon>
    </lineage>
</organism>
<evidence type="ECO:0000313" key="1">
    <source>
        <dbReference type="EMBL" id="TGZ36160.1"/>
    </source>
</evidence>
<sequence>PSRQSFLDSRVFDARTLARWFIRDLQKYFKSGWMEGGTAGAAERAEGVRQVILFANGVLVFECSCPAMSICLLIKIKETAYLVEPARLMYSRAHVKVKSRLGAR</sequence>
<comment type="caution">
    <text evidence="1">The sequence shown here is derived from an EMBL/GenBank/DDBJ whole genome shotgun (WGS) entry which is preliminary data.</text>
</comment>
<keyword evidence="2" id="KW-1185">Reference proteome</keyword>
<gene>
    <name evidence="1" type="ORF">DBV15_07239</name>
</gene>
<dbReference type="Proteomes" id="UP000310200">
    <property type="component" value="Unassembled WGS sequence"/>
</dbReference>
<proteinExistence type="predicted"/>
<accession>A0A4S2JK84</accession>
<dbReference type="EMBL" id="QBLH01003688">
    <property type="protein sequence ID" value="TGZ36160.1"/>
    <property type="molecule type" value="Genomic_DNA"/>
</dbReference>
<evidence type="ECO:0000313" key="2">
    <source>
        <dbReference type="Proteomes" id="UP000310200"/>
    </source>
</evidence>
<dbReference type="AlphaFoldDB" id="A0A4S2JK84"/>
<reference evidence="1 2" key="1">
    <citation type="journal article" date="2019" name="Philos. Trans. R. Soc. Lond., B, Biol. Sci.">
        <title>Ant behaviour and brain gene expression of defending hosts depend on the ecological success of the intruding social parasite.</title>
        <authorList>
            <person name="Kaur R."/>
            <person name="Stoldt M."/>
            <person name="Jongepier E."/>
            <person name="Feldmeyer B."/>
            <person name="Menzel F."/>
            <person name="Bornberg-Bauer E."/>
            <person name="Foitzik S."/>
        </authorList>
    </citation>
    <scope>NUCLEOTIDE SEQUENCE [LARGE SCALE GENOMIC DNA]</scope>
    <source>
        <tissue evidence="1">Whole body</tissue>
    </source>
</reference>
<protein>
    <submittedName>
        <fullName evidence="1">Uncharacterized protein</fullName>
    </submittedName>
</protein>
<name>A0A4S2JK84_9HYME</name>
<feature type="non-terminal residue" evidence="1">
    <location>
        <position position="1"/>
    </location>
</feature>